<dbReference type="EMBL" id="CAFB01000034">
    <property type="protein sequence ID" value="CCD28812.1"/>
    <property type="molecule type" value="Genomic_DNA"/>
</dbReference>
<accession>G2J7R7</accession>
<protein>
    <submittedName>
        <fullName evidence="1">Uncharacterized protein</fullName>
    </submittedName>
</protein>
<dbReference type="AlphaFoldDB" id="G2J7R7"/>
<proteinExistence type="predicted"/>
<dbReference type="OrthoDB" id="9845747at2"/>
<dbReference type="RefSeq" id="WP_006682086.1">
    <property type="nucleotide sequence ID" value="NZ_CAFB01000034.1"/>
</dbReference>
<name>G2J7R7_9BURK</name>
<keyword evidence="2" id="KW-1185">Reference proteome</keyword>
<comment type="caution">
    <text evidence="1">The sequence shown here is derived from an EMBL/GenBank/DDBJ whole genome shotgun (WGS) entry which is preliminary data.</text>
</comment>
<gene>
    <name evidence="1" type="ORF">CAGGBEG34_180122</name>
</gene>
<reference evidence="1 2" key="1">
    <citation type="submission" date="2011-08" db="EMBL/GenBank/DDBJ databases">
        <title>The genome of the obligate endobacterium of an arbuscular mycorrhizal fungus reveals an interphylum network of nutritional interactions.</title>
        <authorList>
            <person name="Ghignone S."/>
            <person name="Salvioli A."/>
            <person name="Anca I."/>
            <person name="Lumini E."/>
            <person name="Ortu G."/>
            <person name="Petiti L."/>
            <person name="Cruveiller S."/>
            <person name="Bianciotto V."/>
            <person name="Piffanelli P."/>
            <person name="Lanfranco L."/>
            <person name="Bonfante P."/>
        </authorList>
    </citation>
    <scope>NUCLEOTIDE SEQUENCE [LARGE SCALE GENOMIC DNA]</scope>
    <source>
        <strain evidence="1 2">BEG34</strain>
    </source>
</reference>
<evidence type="ECO:0000313" key="2">
    <source>
        <dbReference type="Proteomes" id="UP000054051"/>
    </source>
</evidence>
<sequence length="222" mass="25397">MFSVINYFYSPNPPATTEYPEISTQDIVEDDYVLVNEEGPIFVDQWDALIANIDTYLDTHYAQKQLSSELRNIKPAELLERFKEAIETWGKKCDPSNYASKSDRPGRWELLSELKDIVSSFYHEYAEKWQTLSSAPERLKNINALEKQSLEDMEKSQKMQALMSALDSSGSDSYLASEQVSLHTVKDAIKLIQAAENRLNEWKLIENANPSVRNPSFTAQFA</sequence>
<organism evidence="1 2">
    <name type="scientific">Candidatus Glomeribacter gigasporarum BEG34</name>
    <dbReference type="NCBI Taxonomy" id="1070319"/>
    <lineage>
        <taxon>Bacteria</taxon>
        <taxon>Pseudomonadati</taxon>
        <taxon>Pseudomonadota</taxon>
        <taxon>Betaproteobacteria</taxon>
        <taxon>Burkholderiales</taxon>
        <taxon>Burkholderiaceae</taxon>
        <taxon>Candidatus Glomeribacter</taxon>
    </lineage>
</organism>
<dbReference type="Proteomes" id="UP000054051">
    <property type="component" value="Unassembled WGS sequence"/>
</dbReference>
<evidence type="ECO:0000313" key="1">
    <source>
        <dbReference type="EMBL" id="CCD28812.1"/>
    </source>
</evidence>